<accession>A0A3B1BD93</accession>
<sequence length="557" mass="63117">MNQDSRQSGGVKSEQAMQPDPETEPASKFDPESGLFDIQVLLRPQVYPHPVKHCELIETHISWVILTGDFAYKIKKPVNLGFLDFSTLAKRLFFCQEELRLNRRLAADIYLDIVALAGSPEKPVITALQGNKNHVMDYAVKMRQFSQQAQLDRMLQKGELRAEHIDAFAERVADFHQQADVAGKAIEYGDPERVRRPVQENFAQIRDQISKHEYDAILEELELWEGSEFESLKLVLQQRKKAGFIREGHGDMHLRNLAWIDHKPVLFDCIEFNPELRWIDVISDIAFLVMDLQDRQQPQLAQRFLNDYLERTGDYAGVTVLPYYLFYRAMVRAKVDAIRAGQAGISPEEKSGAEKDLAAYLALAQGYTQRAAPVLIITRGLSASGKTTITQTLLEQLGAIRIRSDVERKRLFGLKANQEAKADTGKGIYTSSATVHTYGKLAELADKILEAGYSVIVDATFLKNLYVEQFAAIAKKKQVLFSILVFNASAQTLRQRIMNRKQGASDADLAVLEQQLKQQQELSDRYGKNVININTEELLDFRSIIEKIIYQAPRKGG</sequence>
<evidence type="ECO:0000259" key="2">
    <source>
        <dbReference type="Pfam" id="PF01636"/>
    </source>
</evidence>
<dbReference type="AlphaFoldDB" id="A0A3B1BD93"/>
<protein>
    <recommendedName>
        <fullName evidence="2">Aminoglycoside phosphotransferase domain-containing protein</fullName>
    </recommendedName>
</protein>
<dbReference type="Gene3D" id="3.40.50.300">
    <property type="entry name" value="P-loop containing nucleotide triphosphate hydrolases"/>
    <property type="match status" value="1"/>
</dbReference>
<reference evidence="3" key="1">
    <citation type="submission" date="2018-06" db="EMBL/GenBank/DDBJ databases">
        <authorList>
            <person name="Zhirakovskaya E."/>
        </authorList>
    </citation>
    <scope>NUCLEOTIDE SEQUENCE</scope>
</reference>
<dbReference type="InterPro" id="IPR052732">
    <property type="entry name" value="Cell-binding_unc_protein"/>
</dbReference>
<feature type="region of interest" description="Disordered" evidence="1">
    <location>
        <begin position="1"/>
        <end position="31"/>
    </location>
</feature>
<dbReference type="SUPFAM" id="SSF56112">
    <property type="entry name" value="Protein kinase-like (PK-like)"/>
    <property type="match status" value="1"/>
</dbReference>
<dbReference type="PANTHER" id="PTHR43883:SF1">
    <property type="entry name" value="GLUCONOKINASE"/>
    <property type="match status" value="1"/>
</dbReference>
<feature type="compositionally biased region" description="Polar residues" evidence="1">
    <location>
        <begin position="1"/>
        <end position="10"/>
    </location>
</feature>
<dbReference type="SUPFAM" id="SSF52540">
    <property type="entry name" value="P-loop containing nucleoside triphosphate hydrolases"/>
    <property type="match status" value="1"/>
</dbReference>
<evidence type="ECO:0000256" key="1">
    <source>
        <dbReference type="SAM" id="MobiDB-lite"/>
    </source>
</evidence>
<name>A0A3B1BD93_9ZZZZ</name>
<dbReference type="InterPro" id="IPR011009">
    <property type="entry name" value="Kinase-like_dom_sf"/>
</dbReference>
<feature type="domain" description="Aminoglycoside phosphotransferase" evidence="2">
    <location>
        <begin position="160"/>
        <end position="316"/>
    </location>
</feature>
<dbReference type="PANTHER" id="PTHR43883">
    <property type="entry name" value="SLR0207 PROTEIN"/>
    <property type="match status" value="1"/>
</dbReference>
<dbReference type="EMBL" id="UOFZ01000155">
    <property type="protein sequence ID" value="VAX14062.1"/>
    <property type="molecule type" value="Genomic_DNA"/>
</dbReference>
<dbReference type="Pfam" id="PF01636">
    <property type="entry name" value="APH"/>
    <property type="match status" value="1"/>
</dbReference>
<evidence type="ECO:0000313" key="3">
    <source>
        <dbReference type="EMBL" id="VAX14062.1"/>
    </source>
</evidence>
<dbReference type="InterPro" id="IPR027417">
    <property type="entry name" value="P-loop_NTPase"/>
</dbReference>
<gene>
    <name evidence="3" type="ORF">MNBD_GAMMA24-1290</name>
</gene>
<dbReference type="Pfam" id="PF13671">
    <property type="entry name" value="AAA_33"/>
    <property type="match status" value="1"/>
</dbReference>
<proteinExistence type="predicted"/>
<dbReference type="InterPro" id="IPR002575">
    <property type="entry name" value="Aminoglycoside_PTrfase"/>
</dbReference>
<organism evidence="3">
    <name type="scientific">hydrothermal vent metagenome</name>
    <dbReference type="NCBI Taxonomy" id="652676"/>
    <lineage>
        <taxon>unclassified sequences</taxon>
        <taxon>metagenomes</taxon>
        <taxon>ecological metagenomes</taxon>
    </lineage>
</organism>